<evidence type="ECO:0000313" key="2">
    <source>
        <dbReference type="EMBL" id="KAK9764630.1"/>
    </source>
</evidence>
<reference evidence="2 3" key="1">
    <citation type="submission" date="2023-04" db="EMBL/GenBank/DDBJ databases">
        <title>Genome of Basidiobolus ranarum AG-B5.</title>
        <authorList>
            <person name="Stajich J.E."/>
            <person name="Carter-House D."/>
            <person name="Gryganskyi A."/>
        </authorList>
    </citation>
    <scope>NUCLEOTIDE SEQUENCE [LARGE SCALE GENOMIC DNA]</scope>
    <source>
        <strain evidence="2 3">AG-B5</strain>
    </source>
</reference>
<dbReference type="EMBL" id="JASJQH010000393">
    <property type="protein sequence ID" value="KAK9764630.1"/>
    <property type="molecule type" value="Genomic_DNA"/>
</dbReference>
<comment type="caution">
    <text evidence="2">The sequence shown here is derived from an EMBL/GenBank/DDBJ whole genome shotgun (WGS) entry which is preliminary data.</text>
</comment>
<evidence type="ECO:0000313" key="3">
    <source>
        <dbReference type="Proteomes" id="UP001479436"/>
    </source>
</evidence>
<dbReference type="Proteomes" id="UP001479436">
    <property type="component" value="Unassembled WGS sequence"/>
</dbReference>
<evidence type="ECO:0000256" key="1">
    <source>
        <dbReference type="SAM" id="MobiDB-lite"/>
    </source>
</evidence>
<sequence>MQPTQFICLQTVIDLNIPTLSNTSKVHLTDTFHHNTQQYLDKESWGVSQEKRYLHNTKHRVAYLRKRISSRAKFSNEYLKPRNSRMPLKSNKTQKRRYSSDFFVYSLERFSKRTTRTNLKYLVDSQEGSLQTPQDRSEHMYCSNTSLNSKPRPTHTIQSNPTANRSSTEDPIFVKVKPVEISRVSLLSRMIQTRPSSTLEKNAERRRLLKAMRRHSVDITGNVSEISDSDLGSSIRASTHRAVNRSRYHLETYFESSINVW</sequence>
<gene>
    <name evidence="2" type="ORF">K7432_007707</name>
</gene>
<name>A0ABR2WT02_9FUNG</name>
<feature type="compositionally biased region" description="Polar residues" evidence="1">
    <location>
        <begin position="142"/>
        <end position="166"/>
    </location>
</feature>
<organism evidence="2 3">
    <name type="scientific">Basidiobolus ranarum</name>
    <dbReference type="NCBI Taxonomy" id="34480"/>
    <lineage>
        <taxon>Eukaryota</taxon>
        <taxon>Fungi</taxon>
        <taxon>Fungi incertae sedis</taxon>
        <taxon>Zoopagomycota</taxon>
        <taxon>Entomophthoromycotina</taxon>
        <taxon>Basidiobolomycetes</taxon>
        <taxon>Basidiobolales</taxon>
        <taxon>Basidiobolaceae</taxon>
        <taxon>Basidiobolus</taxon>
    </lineage>
</organism>
<keyword evidence="3" id="KW-1185">Reference proteome</keyword>
<feature type="region of interest" description="Disordered" evidence="1">
    <location>
        <begin position="125"/>
        <end position="168"/>
    </location>
</feature>
<protein>
    <submittedName>
        <fullName evidence="2">Uncharacterized protein</fullName>
    </submittedName>
</protein>
<proteinExistence type="predicted"/>
<accession>A0ABR2WT02</accession>